<sequence>MQPIHTLCSSTSTQYIHLFSDPDFKPSMVFLTSLLRKLPTPQWLLKDTIPGKRTDNKWWRLETFRFTFQSDGRRRRCFKVAYPYLRNRWRLATRNRLFKPIFEADLHDTRVDAAAREHGLRQHTLRASLARQNIQLSPAILADLAIYEPRTFECLSLVAKQHIINTDLQVPDPEHEFDEQDVEPDAEEEQVPLNVGPHILNPSLFKDVYNRF</sequence>
<dbReference type="InterPro" id="IPR035566">
    <property type="entry name" value="Ribosomal_protein_bL20_C"/>
</dbReference>
<organism evidence="4 5">
    <name type="scientific">Adineta ricciae</name>
    <name type="common">Rotifer</name>
    <dbReference type="NCBI Taxonomy" id="249248"/>
    <lineage>
        <taxon>Eukaryota</taxon>
        <taxon>Metazoa</taxon>
        <taxon>Spiralia</taxon>
        <taxon>Gnathifera</taxon>
        <taxon>Rotifera</taxon>
        <taxon>Eurotatoria</taxon>
        <taxon>Bdelloidea</taxon>
        <taxon>Adinetida</taxon>
        <taxon>Adinetidae</taxon>
        <taxon>Adineta</taxon>
    </lineage>
</organism>
<dbReference type="Proteomes" id="UP000663852">
    <property type="component" value="Unassembled WGS sequence"/>
</dbReference>
<dbReference type="SUPFAM" id="SSF74731">
    <property type="entry name" value="Ribosomal protein L20"/>
    <property type="match status" value="1"/>
</dbReference>
<dbReference type="GO" id="GO:1990904">
    <property type="term" value="C:ribonucleoprotein complex"/>
    <property type="evidence" value="ECO:0007669"/>
    <property type="project" value="UniProtKB-KW"/>
</dbReference>
<comment type="caution">
    <text evidence="4">The sequence shown here is derived from an EMBL/GenBank/DDBJ whole genome shotgun (WGS) entry which is preliminary data.</text>
</comment>
<accession>A0A813YDP2</accession>
<evidence type="ECO:0000313" key="4">
    <source>
        <dbReference type="EMBL" id="CAF0882849.1"/>
    </source>
</evidence>
<gene>
    <name evidence="4" type="ORF">EDS130_LOCUS8879</name>
</gene>
<comment type="similarity">
    <text evidence="1">Belongs to the bacterial ribosomal protein bL20 family.</text>
</comment>
<dbReference type="GO" id="GO:0003735">
    <property type="term" value="F:structural constituent of ribosome"/>
    <property type="evidence" value="ECO:0007669"/>
    <property type="project" value="InterPro"/>
</dbReference>
<dbReference type="EMBL" id="CAJNOJ010000029">
    <property type="protein sequence ID" value="CAF0882849.1"/>
    <property type="molecule type" value="Genomic_DNA"/>
</dbReference>
<dbReference type="Pfam" id="PF00453">
    <property type="entry name" value="Ribosomal_L20"/>
    <property type="match status" value="1"/>
</dbReference>
<dbReference type="GO" id="GO:0019843">
    <property type="term" value="F:rRNA binding"/>
    <property type="evidence" value="ECO:0007669"/>
    <property type="project" value="InterPro"/>
</dbReference>
<dbReference type="AlphaFoldDB" id="A0A813YDP2"/>
<dbReference type="GO" id="GO:0006412">
    <property type="term" value="P:translation"/>
    <property type="evidence" value="ECO:0007669"/>
    <property type="project" value="InterPro"/>
</dbReference>
<dbReference type="InterPro" id="IPR005813">
    <property type="entry name" value="Ribosomal_bL20"/>
</dbReference>
<evidence type="ECO:0000256" key="3">
    <source>
        <dbReference type="ARBA" id="ARBA00023274"/>
    </source>
</evidence>
<dbReference type="GO" id="GO:0005840">
    <property type="term" value="C:ribosome"/>
    <property type="evidence" value="ECO:0007669"/>
    <property type="project" value="UniProtKB-KW"/>
</dbReference>
<reference evidence="4" key="1">
    <citation type="submission" date="2021-02" db="EMBL/GenBank/DDBJ databases">
        <authorList>
            <person name="Nowell W R."/>
        </authorList>
    </citation>
    <scope>NUCLEOTIDE SEQUENCE</scope>
</reference>
<keyword evidence="2" id="KW-0689">Ribosomal protein</keyword>
<evidence type="ECO:0000256" key="1">
    <source>
        <dbReference type="ARBA" id="ARBA00007698"/>
    </source>
</evidence>
<dbReference type="PANTHER" id="PTHR10986">
    <property type="entry name" value="39S RIBOSOMAL PROTEIN L20"/>
    <property type="match status" value="1"/>
</dbReference>
<protein>
    <submittedName>
        <fullName evidence="4">Uncharacterized protein</fullName>
    </submittedName>
</protein>
<name>A0A813YDP2_ADIRI</name>
<evidence type="ECO:0000313" key="5">
    <source>
        <dbReference type="Proteomes" id="UP000663852"/>
    </source>
</evidence>
<proteinExistence type="inferred from homology"/>
<evidence type="ECO:0000256" key="2">
    <source>
        <dbReference type="ARBA" id="ARBA00022980"/>
    </source>
</evidence>
<keyword evidence="3" id="KW-0687">Ribonucleoprotein</keyword>
<dbReference type="OrthoDB" id="10251781at2759"/>
<dbReference type="Gene3D" id="1.10.1900.20">
    <property type="entry name" value="Ribosomal protein L20"/>
    <property type="match status" value="1"/>
</dbReference>